<keyword evidence="1" id="KW-0175">Coiled coil</keyword>
<dbReference type="RefSeq" id="XP_004259061.1">
    <property type="nucleotide sequence ID" value="XM_004259013.1"/>
</dbReference>
<feature type="coiled-coil region" evidence="1">
    <location>
        <begin position="84"/>
        <end position="118"/>
    </location>
</feature>
<dbReference type="GeneID" id="14891273"/>
<evidence type="ECO:0000313" key="2">
    <source>
        <dbReference type="EMBL" id="ELP92290.1"/>
    </source>
</evidence>
<evidence type="ECO:0000313" key="3">
    <source>
        <dbReference type="Proteomes" id="UP000014680"/>
    </source>
</evidence>
<organism evidence="2 3">
    <name type="scientific">Entamoeba invadens IP1</name>
    <dbReference type="NCBI Taxonomy" id="370355"/>
    <lineage>
        <taxon>Eukaryota</taxon>
        <taxon>Amoebozoa</taxon>
        <taxon>Evosea</taxon>
        <taxon>Archamoebae</taxon>
        <taxon>Mastigamoebida</taxon>
        <taxon>Entamoebidae</taxon>
        <taxon>Entamoeba</taxon>
    </lineage>
</organism>
<protein>
    <submittedName>
        <fullName evidence="2">Uncharacterized protein</fullName>
    </submittedName>
</protein>
<dbReference type="KEGG" id="eiv:EIN_119640"/>
<accession>L7FQ10</accession>
<keyword evidence="3" id="KW-1185">Reference proteome</keyword>
<reference evidence="2 3" key="1">
    <citation type="submission" date="2012-10" db="EMBL/GenBank/DDBJ databases">
        <authorList>
            <person name="Zafar N."/>
            <person name="Inman J."/>
            <person name="Hall N."/>
            <person name="Lorenzi H."/>
            <person name="Caler E."/>
        </authorList>
    </citation>
    <scope>NUCLEOTIDE SEQUENCE [LARGE SCALE GENOMIC DNA]</scope>
    <source>
        <strain evidence="2 3">IP1</strain>
    </source>
</reference>
<gene>
    <name evidence="2" type="ORF">EIN_119640</name>
</gene>
<proteinExistence type="predicted"/>
<sequence>MVNDFYKKARSIRDNHHHINIQVYFINFIALKFELVMKLNELRDRTTKNKKKIVDLEQQFQDPKDKVGTSNIDQTEVIKRDFQIADLEKMVAALKDQNTQLDAANKDIKKQLKTLRRLRIINHRLRHLKHKRRRL</sequence>
<dbReference type="Proteomes" id="UP000014680">
    <property type="component" value="Unassembled WGS sequence"/>
</dbReference>
<dbReference type="EMBL" id="KB206391">
    <property type="protein sequence ID" value="ELP92290.1"/>
    <property type="molecule type" value="Genomic_DNA"/>
</dbReference>
<name>L7FQ10_ENTIV</name>
<dbReference type="AlphaFoldDB" id="L7FQ10"/>
<evidence type="ECO:0000256" key="1">
    <source>
        <dbReference type="SAM" id="Coils"/>
    </source>
</evidence>
<dbReference type="VEuPathDB" id="AmoebaDB:EIN_119640"/>
<dbReference type="OrthoDB" id="10255522at2759"/>